<dbReference type="InterPro" id="IPR005471">
    <property type="entry name" value="Tscrpt_reg_IclR_N"/>
</dbReference>
<name>A0ABP6RVH8_9PSEU</name>
<dbReference type="Pfam" id="PF13424">
    <property type="entry name" value="TPR_12"/>
    <property type="match status" value="1"/>
</dbReference>
<dbReference type="Gene3D" id="1.10.10.10">
    <property type="entry name" value="Winged helix-like DNA-binding domain superfamily/Winged helix DNA-binding domain"/>
    <property type="match status" value="1"/>
</dbReference>
<dbReference type="SMART" id="SM00028">
    <property type="entry name" value="TPR"/>
    <property type="match status" value="4"/>
</dbReference>
<dbReference type="InterPro" id="IPR036390">
    <property type="entry name" value="WH_DNA-bd_sf"/>
</dbReference>
<dbReference type="SUPFAM" id="SSF52540">
    <property type="entry name" value="P-loop containing nucleoside triphosphate hydrolases"/>
    <property type="match status" value="1"/>
</dbReference>
<comment type="caution">
    <text evidence="3">The sequence shown here is derived from an EMBL/GenBank/DDBJ whole genome shotgun (WGS) entry which is preliminary data.</text>
</comment>
<sequence length="709" mass="77021">MSGAGAGEDAAVSNDVSGSVSGHVVQAGQIHGDVHFHQPHAPARSIPRQLPPRLRHFVDRGVEQDALTTLLNGGSAAGLVLLSMIDGVAGVGKSSLVVHWAHHVRNRFPDGELYVNLRGFDPAAEPMPTADALRDFLLALDVAHDMIPVDPGNRASMLRSLLHGRRMLLVLDNARSTAQVRPLLPGCDGCLVLVTSRNRLDDLVMSEGASRISLEVLPHDQARDLLAGHLGADRVSSESAAVDALITCCAGLPLALSMVAFRAVQMPGVPLAELVEEVGDEQERLNALDIGGETGVRAVFSWSYRSLPQEAARLFRLFGLLRGPHVALDAVAALAGLPRTAARRVLRDLVQAHLVEQRGSDRYEMHDLLRSYAAECAARDEDAAERITALRRLVDHYLRTSRGVERSLTSHSRLFVPEPPDSEIRAKEFDTSDAGIEWWDAERANLVAVVEQAAAEGLHEHAWQLPYSLMYYFNLRRHTDDWSRSFNIAVRSARELGDRRAEGHLLEDLAGLHYSLQQYEEAIEKRAAALSLLDDTDPFYGMMLISHAYAHLRLGDFDSAEEPLHRGFRLRAAAGDANGMGYARAGFGLLHSGRGDIDEALTAFDEAVALYRRVGEQWGEGFVLNNRGDACLTAGRFAEAAATFRKAAEHRRAIGHRHGAATSLRGLGTALSAAGDVDGARNAWQEALQAFEKCGAAEAEAVRADLGQL</sequence>
<accession>A0ABP6RVH8</accession>
<proteinExistence type="predicted"/>
<keyword evidence="4" id="KW-1185">Reference proteome</keyword>
<dbReference type="PANTHER" id="PTHR47691:SF3">
    <property type="entry name" value="HTH-TYPE TRANSCRIPTIONAL REGULATOR RV0890C-RELATED"/>
    <property type="match status" value="1"/>
</dbReference>
<gene>
    <name evidence="3" type="ORF">GCM10020366_31830</name>
</gene>
<dbReference type="InterPro" id="IPR002182">
    <property type="entry name" value="NB-ARC"/>
</dbReference>
<dbReference type="SUPFAM" id="SSF48452">
    <property type="entry name" value="TPR-like"/>
    <property type="match status" value="2"/>
</dbReference>
<dbReference type="InterPro" id="IPR027417">
    <property type="entry name" value="P-loop_NTPase"/>
</dbReference>
<dbReference type="Gene3D" id="3.40.50.300">
    <property type="entry name" value="P-loop containing nucleotide triphosphate hydrolases"/>
    <property type="match status" value="1"/>
</dbReference>
<dbReference type="Pfam" id="PF09339">
    <property type="entry name" value="HTH_IclR"/>
    <property type="match status" value="1"/>
</dbReference>
<dbReference type="PRINTS" id="PR00364">
    <property type="entry name" value="DISEASERSIST"/>
</dbReference>
<dbReference type="InterPro" id="IPR019734">
    <property type="entry name" value="TPR_rpt"/>
</dbReference>
<feature type="domain" description="NB-ARC" evidence="1">
    <location>
        <begin position="84"/>
        <end position="227"/>
    </location>
</feature>
<dbReference type="PANTHER" id="PTHR47691">
    <property type="entry name" value="REGULATOR-RELATED"/>
    <property type="match status" value="1"/>
</dbReference>
<reference evidence="4" key="1">
    <citation type="journal article" date="2019" name="Int. J. Syst. Evol. Microbiol.">
        <title>The Global Catalogue of Microorganisms (GCM) 10K type strain sequencing project: providing services to taxonomists for standard genome sequencing and annotation.</title>
        <authorList>
            <consortium name="The Broad Institute Genomics Platform"/>
            <consortium name="The Broad Institute Genome Sequencing Center for Infectious Disease"/>
            <person name="Wu L."/>
            <person name="Ma J."/>
        </authorList>
    </citation>
    <scope>NUCLEOTIDE SEQUENCE [LARGE SCALE GENOMIC DNA]</scope>
    <source>
        <strain evidence="4">JCM 9687</strain>
    </source>
</reference>
<dbReference type="EMBL" id="BAAAYK010000038">
    <property type="protein sequence ID" value="GAA3358713.1"/>
    <property type="molecule type" value="Genomic_DNA"/>
</dbReference>
<evidence type="ECO:0000259" key="1">
    <source>
        <dbReference type="Pfam" id="PF00931"/>
    </source>
</evidence>
<feature type="domain" description="HTH iclR-type" evidence="2">
    <location>
        <begin position="311"/>
        <end position="358"/>
    </location>
</feature>
<organism evidence="3 4">
    <name type="scientific">Saccharopolyspora gregorii</name>
    <dbReference type="NCBI Taxonomy" id="33914"/>
    <lineage>
        <taxon>Bacteria</taxon>
        <taxon>Bacillati</taxon>
        <taxon>Actinomycetota</taxon>
        <taxon>Actinomycetes</taxon>
        <taxon>Pseudonocardiales</taxon>
        <taxon>Pseudonocardiaceae</taxon>
        <taxon>Saccharopolyspora</taxon>
    </lineage>
</organism>
<dbReference type="Pfam" id="PF13374">
    <property type="entry name" value="TPR_10"/>
    <property type="match status" value="1"/>
</dbReference>
<evidence type="ECO:0000313" key="3">
    <source>
        <dbReference type="EMBL" id="GAA3358713.1"/>
    </source>
</evidence>
<dbReference type="Pfam" id="PF00931">
    <property type="entry name" value="NB-ARC"/>
    <property type="match status" value="1"/>
</dbReference>
<protein>
    <submittedName>
        <fullName evidence="3">XRE family transcriptional regulator</fullName>
    </submittedName>
</protein>
<dbReference type="Proteomes" id="UP001500483">
    <property type="component" value="Unassembled WGS sequence"/>
</dbReference>
<dbReference type="InterPro" id="IPR011990">
    <property type="entry name" value="TPR-like_helical_dom_sf"/>
</dbReference>
<evidence type="ECO:0000313" key="4">
    <source>
        <dbReference type="Proteomes" id="UP001500483"/>
    </source>
</evidence>
<dbReference type="SUPFAM" id="SSF46785">
    <property type="entry name" value="Winged helix' DNA-binding domain"/>
    <property type="match status" value="1"/>
</dbReference>
<dbReference type="Gene3D" id="1.25.40.10">
    <property type="entry name" value="Tetratricopeptide repeat domain"/>
    <property type="match status" value="2"/>
</dbReference>
<evidence type="ECO:0000259" key="2">
    <source>
        <dbReference type="Pfam" id="PF09339"/>
    </source>
</evidence>
<dbReference type="InterPro" id="IPR036388">
    <property type="entry name" value="WH-like_DNA-bd_sf"/>
</dbReference>